<dbReference type="Pfam" id="PF21671">
    <property type="entry name" value="CPL1-like"/>
    <property type="match status" value="1"/>
</dbReference>
<reference evidence="2 3" key="1">
    <citation type="submission" date="2016-03" db="EMBL/GenBank/DDBJ databases">
        <title>Whole genome sequencing of Grifola frondosa 9006-11.</title>
        <authorList>
            <person name="Min B."/>
            <person name="Park H."/>
            <person name="Kim J.-G."/>
            <person name="Cho H."/>
            <person name="Oh Y.-L."/>
            <person name="Kong W.-S."/>
            <person name="Choi I.-G."/>
        </authorList>
    </citation>
    <scope>NUCLEOTIDE SEQUENCE [LARGE SCALE GENOMIC DNA]</scope>
    <source>
        <strain evidence="2 3">9006-11</strain>
    </source>
</reference>
<evidence type="ECO:0000313" key="3">
    <source>
        <dbReference type="Proteomes" id="UP000092993"/>
    </source>
</evidence>
<sequence>MMVTNYTMTYASNRVGVLTIFFIMFFQSGDFTDPHSHQRRSNARVRKHSRVTTLAGAQSTCNSYETVCGVYGGGPYGFECLDVDSELESCGGCIIPNPFSLASNLRVSGRDCTTISGVHDVSCVAGRCMVQSCAIGWTINTDGEGCTNFAFDEVAASLDPEAQHLRIQSMRRSHLNVPNSGTDKTTKSDFVRLPDIRSDHLEADFIHIPDIRSDKRADSNPIHTPDIQSHKAADVLYIRSEEKHISSDFIRLPDIRSF</sequence>
<dbReference type="STRING" id="5627.A0A1C7MKB1"/>
<evidence type="ECO:0000313" key="2">
    <source>
        <dbReference type="EMBL" id="OBZ77311.1"/>
    </source>
</evidence>
<dbReference type="PANTHER" id="PTHR35192:SF2">
    <property type="entry name" value="APPLE DOMAIN-CONTAINING PROTEIN"/>
    <property type="match status" value="1"/>
</dbReference>
<accession>A0A1C7MKB1</accession>
<dbReference type="InterPro" id="IPR038955">
    <property type="entry name" value="PriA/CPL1_fungi"/>
</dbReference>
<comment type="caution">
    <text evidence="2">The sequence shown here is derived from an EMBL/GenBank/DDBJ whole genome shotgun (WGS) entry which is preliminary data.</text>
</comment>
<name>A0A1C7MKB1_GRIFR</name>
<evidence type="ECO:0000259" key="1">
    <source>
        <dbReference type="Pfam" id="PF21671"/>
    </source>
</evidence>
<gene>
    <name evidence="2" type="primary">priA_1</name>
    <name evidence="2" type="ORF">A0H81_01876</name>
</gene>
<dbReference type="PANTHER" id="PTHR35192">
    <property type="entry name" value="PROTEIN, PUTATIVE-RELATED"/>
    <property type="match status" value="1"/>
</dbReference>
<feature type="domain" description="Protein CPL1-like" evidence="1">
    <location>
        <begin position="78"/>
        <end position="146"/>
    </location>
</feature>
<protein>
    <submittedName>
        <fullName evidence="2">Protein priA</fullName>
    </submittedName>
</protein>
<proteinExistence type="predicted"/>
<dbReference type="AlphaFoldDB" id="A0A1C7MKB1"/>
<dbReference type="OrthoDB" id="439917at2759"/>
<keyword evidence="3" id="KW-1185">Reference proteome</keyword>
<dbReference type="EMBL" id="LUGG01000002">
    <property type="protein sequence ID" value="OBZ77311.1"/>
    <property type="molecule type" value="Genomic_DNA"/>
</dbReference>
<organism evidence="2 3">
    <name type="scientific">Grifola frondosa</name>
    <name type="common">Maitake</name>
    <name type="synonym">Polyporus frondosus</name>
    <dbReference type="NCBI Taxonomy" id="5627"/>
    <lineage>
        <taxon>Eukaryota</taxon>
        <taxon>Fungi</taxon>
        <taxon>Dikarya</taxon>
        <taxon>Basidiomycota</taxon>
        <taxon>Agaricomycotina</taxon>
        <taxon>Agaricomycetes</taxon>
        <taxon>Polyporales</taxon>
        <taxon>Grifolaceae</taxon>
        <taxon>Grifola</taxon>
    </lineage>
</organism>
<dbReference type="InterPro" id="IPR048661">
    <property type="entry name" value="CPL1-like"/>
</dbReference>
<dbReference type="Proteomes" id="UP000092993">
    <property type="component" value="Unassembled WGS sequence"/>
</dbReference>